<reference evidence="2 3" key="1">
    <citation type="submission" date="2023-09" db="EMBL/GenBank/DDBJ databases">
        <authorList>
            <person name="Wang M."/>
        </authorList>
    </citation>
    <scope>NUCLEOTIDE SEQUENCE [LARGE SCALE GENOMIC DNA]</scope>
    <source>
        <strain evidence="2">GT-2023</strain>
        <tissue evidence="2">Liver</tissue>
    </source>
</reference>
<evidence type="ECO:0000313" key="3">
    <source>
        <dbReference type="Proteomes" id="UP001558613"/>
    </source>
</evidence>
<feature type="compositionally biased region" description="Polar residues" evidence="1">
    <location>
        <begin position="1"/>
        <end position="18"/>
    </location>
</feature>
<dbReference type="EMBL" id="JAYMGO010000015">
    <property type="protein sequence ID" value="KAL1260867.1"/>
    <property type="molecule type" value="Genomic_DNA"/>
</dbReference>
<dbReference type="Proteomes" id="UP001558613">
    <property type="component" value="Unassembled WGS sequence"/>
</dbReference>
<proteinExistence type="predicted"/>
<sequence length="200" mass="21645">MPMSASCASLTGRPSTSRAPPRYAEAPQTLCICSVWPRQSVQFSTICWACTYAPQKGHRQLCLTRKNSNDTVRNHHDCCHHQHHLMRPDPLNVCAKPAMEMAFRQSGGGGACVRLCVWGAYVCASIRACTCVNVRGDTGVGGKEGGVACSNGSLKEINGLQMAQSIYSNETCKVAGQPSEIRLGLAERRTAKETRDCLSL</sequence>
<evidence type="ECO:0000313" key="2">
    <source>
        <dbReference type="EMBL" id="KAL1260867.1"/>
    </source>
</evidence>
<comment type="caution">
    <text evidence="2">The sequence shown here is derived from an EMBL/GenBank/DDBJ whole genome shotgun (WGS) entry which is preliminary data.</text>
</comment>
<keyword evidence="3" id="KW-1185">Reference proteome</keyword>
<organism evidence="2 3">
    <name type="scientific">Cirrhinus molitorella</name>
    <name type="common">mud carp</name>
    <dbReference type="NCBI Taxonomy" id="172907"/>
    <lineage>
        <taxon>Eukaryota</taxon>
        <taxon>Metazoa</taxon>
        <taxon>Chordata</taxon>
        <taxon>Craniata</taxon>
        <taxon>Vertebrata</taxon>
        <taxon>Euteleostomi</taxon>
        <taxon>Actinopterygii</taxon>
        <taxon>Neopterygii</taxon>
        <taxon>Teleostei</taxon>
        <taxon>Ostariophysi</taxon>
        <taxon>Cypriniformes</taxon>
        <taxon>Cyprinidae</taxon>
        <taxon>Labeoninae</taxon>
        <taxon>Labeonini</taxon>
        <taxon>Cirrhinus</taxon>
    </lineage>
</organism>
<accession>A0ABR3M6Y3</accession>
<protein>
    <submittedName>
        <fullName evidence="2">Uncharacterized protein</fullName>
    </submittedName>
</protein>
<gene>
    <name evidence="2" type="ORF">QQF64_008694</name>
</gene>
<feature type="region of interest" description="Disordered" evidence="1">
    <location>
        <begin position="1"/>
        <end position="22"/>
    </location>
</feature>
<evidence type="ECO:0000256" key="1">
    <source>
        <dbReference type="SAM" id="MobiDB-lite"/>
    </source>
</evidence>
<name>A0ABR3M6Y3_9TELE</name>